<dbReference type="Gene3D" id="2.60.40.2040">
    <property type="entry name" value="CFA/I fimbrial subunit E, pilin domain"/>
    <property type="match status" value="1"/>
</dbReference>
<evidence type="ECO:0000256" key="1">
    <source>
        <dbReference type="SAM" id="SignalP"/>
    </source>
</evidence>
<dbReference type="Proteomes" id="UP000182654">
    <property type="component" value="Chromosome I"/>
</dbReference>
<protein>
    <submittedName>
        <fullName evidence="2">CS1 type fimbrial major subunit</fullName>
    </submittedName>
</protein>
<reference evidence="2 3" key="1">
    <citation type="submission" date="2016-10" db="EMBL/GenBank/DDBJ databases">
        <authorList>
            <person name="Varghese N."/>
            <person name="Submissions S."/>
        </authorList>
    </citation>
    <scope>NUCLEOTIDE SEQUENCE [LARGE SCALE GENOMIC DNA]</scope>
    <source>
        <strain evidence="2 3">BS2774</strain>
    </source>
</reference>
<dbReference type="InterPro" id="IPR007540">
    <property type="entry name" value="Fimbrial_CS1-type"/>
</dbReference>
<dbReference type="EMBL" id="LT629708">
    <property type="protein sequence ID" value="SDP75009.1"/>
    <property type="molecule type" value="Genomic_DNA"/>
</dbReference>
<keyword evidence="3" id="KW-1185">Reference proteome</keyword>
<feature type="chain" id="PRO_5045148846" evidence="1">
    <location>
        <begin position="25"/>
        <end position="164"/>
    </location>
</feature>
<feature type="signal peptide" evidence="1">
    <location>
        <begin position="1"/>
        <end position="24"/>
    </location>
</feature>
<accession>A0ABY0T349</accession>
<sequence length="164" mass="17817">MITLFKTLAFASLSAICVLPSARAAVERETFEVFVEIPTAQFYVLPVDPMLVHREQTLDYNPISAQLSPLRAQFDVKNISGSIGARLDAEPFLYNGKDRIDLRVTFNQQVLGLASTEVVSSADAAPGKRVALEIAAIKPADEYAPGNYYGTVHMVFDAIAPGVN</sequence>
<keyword evidence="1" id="KW-0732">Signal</keyword>
<proteinExistence type="predicted"/>
<dbReference type="Pfam" id="PF04449">
    <property type="entry name" value="Fimbrial_CS1"/>
    <property type="match status" value="1"/>
</dbReference>
<name>A0ABY0T349_9PSED</name>
<evidence type="ECO:0000313" key="3">
    <source>
        <dbReference type="Proteomes" id="UP000182654"/>
    </source>
</evidence>
<gene>
    <name evidence="2" type="ORF">SAMN04490184_4680</name>
</gene>
<organism evidence="2 3">
    <name type="scientific">Pseudomonas extremorientalis</name>
    <dbReference type="NCBI Taxonomy" id="169669"/>
    <lineage>
        <taxon>Bacteria</taxon>
        <taxon>Pseudomonadati</taxon>
        <taxon>Pseudomonadota</taxon>
        <taxon>Gammaproteobacteria</taxon>
        <taxon>Pseudomonadales</taxon>
        <taxon>Pseudomonadaceae</taxon>
        <taxon>Pseudomonas</taxon>
    </lineage>
</organism>
<evidence type="ECO:0000313" key="2">
    <source>
        <dbReference type="EMBL" id="SDP75009.1"/>
    </source>
</evidence>